<sequence>MPPLRFRTGLVLHLLLFCLAALAPADAAACPLFRSADLSLPQGATLAAAIEGLTPTASQAPVEVLEPADGALVPVDAASPLFRWRDPSARSWLVTLSVDGEPVCKGLLNTPYWVPERALWERIRADAGERTIEAVVSGVGPDGRLVSTGRTTLAVCGDPVAARISFLRKRLPFRTAQQNPNDSQVVVGDLAEYGGPRIVMQDVPICFNCHAYSLDGSTYGMDMDYKGDKGGYALVTVAEQVKVDDRAVVSWNDYVPPKPATYNMGLFTSLSPDGRYAASTVGETSAFIMLDDLSFSQMFYPATGQIAIYDARTGKVAPLPGADDVRRIQTNPSFTPDGTRLAFARADVETALVARIVAGELRKEDPHQDIHAVNAKYPVQFDLWSVPFNNGEGGTPEPIRGASDNGLSNFFPKYSPDGRWLAFTQCATGLVLQPDSKIAIVPAGGGKAHVLKANTGLMNSWHTWSPNSRWLAFASKGNSPFTEIFLTYIDDDGRSSPPLRLFRFSHEELAAMVPEFVPDHAKFRQKSMELADPQGALGKSMATDGR</sequence>
<dbReference type="RefSeq" id="WP_371385373.1">
    <property type="nucleotide sequence ID" value="NZ_JBGLYH010000006.1"/>
</dbReference>
<keyword evidence="3" id="KW-1185">Reference proteome</keyword>
<evidence type="ECO:0000256" key="1">
    <source>
        <dbReference type="SAM" id="SignalP"/>
    </source>
</evidence>
<organism evidence="2 3">
    <name type="scientific">Pseudodesulfovibrio karagichevae</name>
    <dbReference type="NCBI Taxonomy" id="3239305"/>
    <lineage>
        <taxon>Bacteria</taxon>
        <taxon>Pseudomonadati</taxon>
        <taxon>Thermodesulfobacteriota</taxon>
        <taxon>Desulfovibrionia</taxon>
        <taxon>Desulfovibrionales</taxon>
        <taxon>Desulfovibrionaceae</taxon>
    </lineage>
</organism>
<dbReference type="InterPro" id="IPR011042">
    <property type="entry name" value="6-blade_b-propeller_TolB-like"/>
</dbReference>
<comment type="caution">
    <text evidence="2">The sequence shown here is derived from an EMBL/GenBank/DDBJ whole genome shotgun (WGS) entry which is preliminary data.</text>
</comment>
<proteinExistence type="predicted"/>
<dbReference type="Gene3D" id="2.120.10.30">
    <property type="entry name" value="TolB, C-terminal domain"/>
    <property type="match status" value="1"/>
</dbReference>
<evidence type="ECO:0000313" key="2">
    <source>
        <dbReference type="EMBL" id="MEZ7195830.1"/>
    </source>
</evidence>
<gene>
    <name evidence="2" type="ORF">AB6M95_03645</name>
</gene>
<dbReference type="SUPFAM" id="SSF82171">
    <property type="entry name" value="DPP6 N-terminal domain-like"/>
    <property type="match status" value="1"/>
</dbReference>
<dbReference type="Proteomes" id="UP001568698">
    <property type="component" value="Unassembled WGS sequence"/>
</dbReference>
<dbReference type="EMBL" id="JBGLYH010000006">
    <property type="protein sequence ID" value="MEZ7195830.1"/>
    <property type="molecule type" value="Genomic_DNA"/>
</dbReference>
<accession>A0ABV4JYR3</accession>
<keyword evidence="1" id="KW-0732">Signal</keyword>
<dbReference type="Pfam" id="PF07676">
    <property type="entry name" value="PD40"/>
    <property type="match status" value="3"/>
</dbReference>
<reference evidence="2 3" key="1">
    <citation type="submission" date="2024-08" db="EMBL/GenBank/DDBJ databases">
        <title>Sulfate-reducing bacteria isolated from formation water of the oil field in Kazakhstan and description of Pseudodesulfovibrio sp.</title>
        <authorList>
            <person name="Bidzhieva S.K."/>
            <person name="Tourova T.P."/>
            <person name="Grouzdev D.S."/>
            <person name="Beletsky A.V."/>
            <person name="Sokolova D.S."/>
            <person name="Samigullina S.R."/>
            <person name="Poltaraus A.B."/>
            <person name="Avtukh A.N."/>
            <person name="Tereshina V.M."/>
            <person name="Zhaparov N.S."/>
            <person name="Mardanov A.V."/>
            <person name="Nazina T.N."/>
        </authorList>
    </citation>
    <scope>NUCLEOTIDE SEQUENCE [LARGE SCALE GENOMIC DNA]</scope>
    <source>
        <strain evidence="2 3">9FUS</strain>
    </source>
</reference>
<name>A0ABV4JYR3_9BACT</name>
<protein>
    <submittedName>
        <fullName evidence="2">TolB family protein</fullName>
    </submittedName>
</protein>
<dbReference type="InterPro" id="IPR011659">
    <property type="entry name" value="WD40"/>
</dbReference>
<feature type="chain" id="PRO_5045925569" evidence="1">
    <location>
        <begin position="28"/>
        <end position="546"/>
    </location>
</feature>
<feature type="signal peptide" evidence="1">
    <location>
        <begin position="1"/>
        <end position="27"/>
    </location>
</feature>
<evidence type="ECO:0000313" key="3">
    <source>
        <dbReference type="Proteomes" id="UP001568698"/>
    </source>
</evidence>